<evidence type="ECO:0000259" key="1">
    <source>
        <dbReference type="SMART" id="SM00953"/>
    </source>
</evidence>
<name>A0ABU5I6C0_9HYPH</name>
<keyword evidence="3" id="KW-1185">Reference proteome</keyword>
<feature type="domain" description="RES" evidence="1">
    <location>
        <begin position="23"/>
        <end position="161"/>
    </location>
</feature>
<sequence length="169" mass="19019">MLKEARYEGLLYRTLNPVYAREPLSGRGAAIHGGRFNARGREALYLSLSPDVALREANQVGTLQPTTLVAYRANLRPVFDTRDRQALDGYGMSADDLANPDWRDRMLKRLDVQTQDFAERLLANCFAGLLVRSFARGAPPTALNLVLWRWNTGADDRLKVIGDEKRLSQ</sequence>
<proteinExistence type="predicted"/>
<dbReference type="InterPro" id="IPR014914">
    <property type="entry name" value="RES_dom"/>
</dbReference>
<dbReference type="Pfam" id="PF08808">
    <property type="entry name" value="RES"/>
    <property type="match status" value="1"/>
</dbReference>
<dbReference type="Proteomes" id="UP001294412">
    <property type="component" value="Unassembled WGS sequence"/>
</dbReference>
<reference evidence="2 3" key="1">
    <citation type="submission" date="2023-12" db="EMBL/GenBank/DDBJ databases">
        <title>Description of Novel Strain Fulvimarina sp. 2208YS6-2-32 isolated from Uroteuthis (Photololigo) edulis.</title>
        <authorList>
            <person name="Park J.-S."/>
        </authorList>
    </citation>
    <scope>NUCLEOTIDE SEQUENCE [LARGE SCALE GENOMIC DNA]</scope>
    <source>
        <strain evidence="2 3">2208YS6-2-32</strain>
    </source>
</reference>
<gene>
    <name evidence="2" type="ORF">U0C82_17530</name>
</gene>
<evidence type="ECO:0000313" key="2">
    <source>
        <dbReference type="EMBL" id="MDY8110940.1"/>
    </source>
</evidence>
<dbReference type="EMBL" id="JAXLPB010000007">
    <property type="protein sequence ID" value="MDY8110940.1"/>
    <property type="molecule type" value="Genomic_DNA"/>
</dbReference>
<accession>A0ABU5I6C0</accession>
<protein>
    <submittedName>
        <fullName evidence="2">RES domain-containing protein</fullName>
    </submittedName>
</protein>
<comment type="caution">
    <text evidence="2">The sequence shown here is derived from an EMBL/GenBank/DDBJ whole genome shotgun (WGS) entry which is preliminary data.</text>
</comment>
<evidence type="ECO:0000313" key="3">
    <source>
        <dbReference type="Proteomes" id="UP001294412"/>
    </source>
</evidence>
<organism evidence="2 3">
    <name type="scientific">Fulvimarina uroteuthidis</name>
    <dbReference type="NCBI Taxonomy" id="3098149"/>
    <lineage>
        <taxon>Bacteria</taxon>
        <taxon>Pseudomonadati</taxon>
        <taxon>Pseudomonadota</taxon>
        <taxon>Alphaproteobacteria</taxon>
        <taxon>Hyphomicrobiales</taxon>
        <taxon>Aurantimonadaceae</taxon>
        <taxon>Fulvimarina</taxon>
    </lineage>
</organism>
<dbReference type="SMART" id="SM00953">
    <property type="entry name" value="RES"/>
    <property type="match status" value="1"/>
</dbReference>
<dbReference type="RefSeq" id="WP_322188965.1">
    <property type="nucleotide sequence ID" value="NZ_JAXLPB010000007.1"/>
</dbReference>